<feature type="compositionally biased region" description="Basic and acidic residues" evidence="10">
    <location>
        <begin position="66"/>
        <end position="88"/>
    </location>
</feature>
<dbReference type="EC" id="2.1.1.-" evidence="9"/>
<dbReference type="InterPro" id="IPR007823">
    <property type="entry name" value="RRP8"/>
</dbReference>
<feature type="non-terminal residue" evidence="11">
    <location>
        <position position="1"/>
    </location>
</feature>
<proteinExistence type="inferred from homology"/>
<feature type="compositionally biased region" description="Basic and acidic residues" evidence="10">
    <location>
        <begin position="400"/>
        <end position="409"/>
    </location>
</feature>
<evidence type="ECO:0000256" key="9">
    <source>
        <dbReference type="RuleBase" id="RU365074"/>
    </source>
</evidence>
<keyword evidence="4 9" id="KW-0489">Methyltransferase</keyword>
<dbReference type="GO" id="GO:0005730">
    <property type="term" value="C:nucleolus"/>
    <property type="evidence" value="ECO:0007669"/>
    <property type="project" value="UniProtKB-SubCell"/>
</dbReference>
<feature type="compositionally biased region" description="Polar residues" evidence="10">
    <location>
        <begin position="19"/>
        <end position="40"/>
    </location>
</feature>
<dbReference type="GO" id="GO:0016433">
    <property type="term" value="F:rRNA (adenine) methyltransferase activity"/>
    <property type="evidence" value="ECO:0007669"/>
    <property type="project" value="TreeGrafter"/>
</dbReference>
<dbReference type="SUPFAM" id="SSF53335">
    <property type="entry name" value="S-adenosyl-L-methionine-dependent methyltransferases"/>
    <property type="match status" value="1"/>
</dbReference>
<evidence type="ECO:0000313" key="12">
    <source>
        <dbReference type="Proteomes" id="UP000799772"/>
    </source>
</evidence>
<comment type="function">
    <text evidence="9">S-adenosyl-L-methionine-dependent methyltransferase that specifically methylates the N(1) position of adenine in helix 25.1 in 25S rRNA. Required both for ribosomal 40S and 60S subunits biogenesis. Required for efficient pre-rRNA cleavage at site A2.</text>
</comment>
<evidence type="ECO:0000256" key="4">
    <source>
        <dbReference type="ARBA" id="ARBA00022603"/>
    </source>
</evidence>
<dbReference type="FunFam" id="1.10.10.2150:FF:000001">
    <property type="entry name" value="Ribosomal RNA-processing protein 8"/>
    <property type="match status" value="1"/>
</dbReference>
<dbReference type="InterPro" id="IPR029063">
    <property type="entry name" value="SAM-dependent_MTases_sf"/>
</dbReference>
<dbReference type="InterPro" id="IPR042036">
    <property type="entry name" value="RRP8_N"/>
</dbReference>
<organism evidence="11 12">
    <name type="scientific">Rhizodiscina lignyota</name>
    <dbReference type="NCBI Taxonomy" id="1504668"/>
    <lineage>
        <taxon>Eukaryota</taxon>
        <taxon>Fungi</taxon>
        <taxon>Dikarya</taxon>
        <taxon>Ascomycota</taxon>
        <taxon>Pezizomycotina</taxon>
        <taxon>Dothideomycetes</taxon>
        <taxon>Pleosporomycetidae</taxon>
        <taxon>Aulographales</taxon>
        <taxon>Rhizodiscinaceae</taxon>
        <taxon>Rhizodiscina</taxon>
    </lineage>
</organism>
<evidence type="ECO:0000256" key="5">
    <source>
        <dbReference type="ARBA" id="ARBA00022679"/>
    </source>
</evidence>
<keyword evidence="5 9" id="KW-0808">Transferase</keyword>
<dbReference type="PANTHER" id="PTHR12787">
    <property type="entry name" value="RIBOSOMAL RNA-PROCESSING PROTEIN 8"/>
    <property type="match status" value="1"/>
</dbReference>
<comment type="subcellular location">
    <subcellularLocation>
        <location evidence="1 9">Nucleus</location>
        <location evidence="1 9">Nucleolus</location>
    </subcellularLocation>
</comment>
<dbReference type="Pfam" id="PF05148">
    <property type="entry name" value="Methyltransf_8"/>
    <property type="match status" value="1"/>
</dbReference>
<comment type="similarity">
    <text evidence="2 9">Belongs to the methyltransferase superfamily. RRP8 family.</text>
</comment>
<protein>
    <recommendedName>
        <fullName evidence="8 9">Ribosomal RNA-processing protein 8</fullName>
        <ecNumber evidence="9">2.1.1.-</ecNumber>
    </recommendedName>
</protein>
<gene>
    <name evidence="11" type="ORF">NA57DRAFT_39120</name>
</gene>
<evidence type="ECO:0000256" key="3">
    <source>
        <dbReference type="ARBA" id="ARBA00022552"/>
    </source>
</evidence>
<dbReference type="Gene3D" id="1.10.10.2150">
    <property type="entry name" value="Ribosomal RNA-processing protein 8, N-terminal domain"/>
    <property type="match status" value="1"/>
</dbReference>
<feature type="region of interest" description="Disordered" evidence="10">
    <location>
        <begin position="371"/>
        <end position="412"/>
    </location>
</feature>
<evidence type="ECO:0000256" key="6">
    <source>
        <dbReference type="ARBA" id="ARBA00022691"/>
    </source>
</evidence>
<keyword evidence="6 9" id="KW-0949">S-adenosyl-L-methionine</keyword>
<reference evidence="11" key="1">
    <citation type="journal article" date="2020" name="Stud. Mycol.">
        <title>101 Dothideomycetes genomes: a test case for predicting lifestyles and emergence of pathogens.</title>
        <authorList>
            <person name="Haridas S."/>
            <person name="Albert R."/>
            <person name="Binder M."/>
            <person name="Bloem J."/>
            <person name="Labutti K."/>
            <person name="Salamov A."/>
            <person name="Andreopoulos B."/>
            <person name="Baker S."/>
            <person name="Barry K."/>
            <person name="Bills G."/>
            <person name="Bluhm B."/>
            <person name="Cannon C."/>
            <person name="Castanera R."/>
            <person name="Culley D."/>
            <person name="Daum C."/>
            <person name="Ezra D."/>
            <person name="Gonzalez J."/>
            <person name="Henrissat B."/>
            <person name="Kuo A."/>
            <person name="Liang C."/>
            <person name="Lipzen A."/>
            <person name="Lutzoni F."/>
            <person name="Magnuson J."/>
            <person name="Mondo S."/>
            <person name="Nolan M."/>
            <person name="Ohm R."/>
            <person name="Pangilinan J."/>
            <person name="Park H.-J."/>
            <person name="Ramirez L."/>
            <person name="Alfaro M."/>
            <person name="Sun H."/>
            <person name="Tritt A."/>
            <person name="Yoshinaga Y."/>
            <person name="Zwiers L.-H."/>
            <person name="Turgeon B."/>
            <person name="Goodwin S."/>
            <person name="Spatafora J."/>
            <person name="Crous P."/>
            <person name="Grigoriev I."/>
        </authorList>
    </citation>
    <scope>NUCLEOTIDE SEQUENCE</scope>
    <source>
        <strain evidence="11">CBS 133067</strain>
    </source>
</reference>
<evidence type="ECO:0000313" key="11">
    <source>
        <dbReference type="EMBL" id="KAF2098723.1"/>
    </source>
</evidence>
<dbReference type="Gene3D" id="3.40.50.150">
    <property type="entry name" value="Vaccinia Virus protein VP39"/>
    <property type="match status" value="1"/>
</dbReference>
<dbReference type="PANTHER" id="PTHR12787:SF0">
    <property type="entry name" value="RIBOSOMAL RNA-PROCESSING PROTEIN 8"/>
    <property type="match status" value="1"/>
</dbReference>
<dbReference type="OrthoDB" id="10258825at2759"/>
<feature type="compositionally biased region" description="Polar residues" evidence="10">
    <location>
        <begin position="141"/>
        <end position="163"/>
    </location>
</feature>
<keyword evidence="7 9" id="KW-0539">Nucleus</keyword>
<keyword evidence="3 9" id="KW-0698">rRNA processing</keyword>
<name>A0A9P4IG71_9PEZI</name>
<dbReference type="Proteomes" id="UP000799772">
    <property type="component" value="Unassembled WGS sequence"/>
</dbReference>
<evidence type="ECO:0000256" key="1">
    <source>
        <dbReference type="ARBA" id="ARBA00004604"/>
    </source>
</evidence>
<dbReference type="GO" id="GO:0042273">
    <property type="term" value="P:ribosomal large subunit biogenesis"/>
    <property type="evidence" value="ECO:0007669"/>
    <property type="project" value="TreeGrafter"/>
</dbReference>
<sequence>YPHTMFEVKGWKVSAPLKTDTSAPKSRDVSSAANDGSSAPKSKKRKRGTGRSNGPDITADNLGDMYSRHIDAGDKGGEKELGEAAGRAEKKRKTKSKDMDVNVNDGKRKGDSGQSVKDSKKSNGLSGANAQKLGARKPINAQEQQETSSTRKQASHPSQQSPKTAPHTANAPKTVPPPNKLTPLQSRMAAKLTSARFRTLNERLYTSPSTAAQQLFADSPDMFDTYHAGFAQQVVAWPENPVDTYIADILALGQTKGRGDGQGSVLPRNRKGECIIADLGCGTAQLAAALQSRAKKLKLKVHSFDLHAPNSLVTKADIADLPLANGSVDVAVSCLALMGTNWIDFVEEAWRVLRWGGEFWVSEIKSRFARAGGEKRNKDAGNANGGMSKRKAKQAQVGSKKRDAEKEEKENDDVLAVEVDGVDAGGKGDTDVSAFVKVLERRGFVLQGEPDMHNKMFVKMRFLKHGAPAAGKNTEQARSEGKGKKFVDKEDAQTITVEEEAKVLKPCVYKLR</sequence>
<dbReference type="CDD" id="cd02440">
    <property type="entry name" value="AdoMet_MTases"/>
    <property type="match status" value="1"/>
</dbReference>
<evidence type="ECO:0000256" key="7">
    <source>
        <dbReference type="ARBA" id="ARBA00023242"/>
    </source>
</evidence>
<evidence type="ECO:0000256" key="10">
    <source>
        <dbReference type="SAM" id="MobiDB-lite"/>
    </source>
</evidence>
<comment type="caution">
    <text evidence="11">The sequence shown here is derived from an EMBL/GenBank/DDBJ whole genome shotgun (WGS) entry which is preliminary data.</text>
</comment>
<dbReference type="AlphaFoldDB" id="A0A9P4IG71"/>
<evidence type="ECO:0000256" key="2">
    <source>
        <dbReference type="ARBA" id="ARBA00006301"/>
    </source>
</evidence>
<feature type="compositionally biased region" description="Basic and acidic residues" evidence="10">
    <location>
        <begin position="96"/>
        <end position="121"/>
    </location>
</feature>
<keyword evidence="12" id="KW-1185">Reference proteome</keyword>
<dbReference type="EMBL" id="ML978126">
    <property type="protein sequence ID" value="KAF2098723.1"/>
    <property type="molecule type" value="Genomic_DNA"/>
</dbReference>
<feature type="region of interest" description="Disordered" evidence="10">
    <location>
        <begin position="1"/>
        <end position="183"/>
    </location>
</feature>
<evidence type="ECO:0000256" key="8">
    <source>
        <dbReference type="ARBA" id="ARBA00076672"/>
    </source>
</evidence>
<accession>A0A9P4IG71</accession>